<accession>A0A2N9JM11</accession>
<dbReference type="PANTHER" id="PTHR43046">
    <property type="entry name" value="GDP-MANNOSE MANNOSYL HYDROLASE"/>
    <property type="match status" value="1"/>
</dbReference>
<feature type="domain" description="Nudix hydrolase" evidence="3">
    <location>
        <begin position="19"/>
        <end position="151"/>
    </location>
</feature>
<dbReference type="SUPFAM" id="SSF55811">
    <property type="entry name" value="Nudix"/>
    <property type="match status" value="1"/>
</dbReference>
<dbReference type="Gene3D" id="3.90.79.10">
    <property type="entry name" value="Nucleoside Triphosphate Pyrophosphohydrolase"/>
    <property type="match status" value="1"/>
</dbReference>
<name>A0A2N9JM11_9ACTN</name>
<protein>
    <submittedName>
        <fullName evidence="4">ADP-ribose pyrophosphatase</fullName>
    </submittedName>
</protein>
<reference evidence="4 5" key="1">
    <citation type="submission" date="2018-02" db="EMBL/GenBank/DDBJ databases">
        <authorList>
            <person name="Cohen D.B."/>
            <person name="Kent A.D."/>
        </authorList>
    </citation>
    <scope>NUCLEOTIDE SEQUENCE [LARGE SCALE GENOMIC DNA]</scope>
    <source>
        <strain evidence="4">1</strain>
    </source>
</reference>
<evidence type="ECO:0000313" key="4">
    <source>
        <dbReference type="EMBL" id="SPD88622.1"/>
    </source>
</evidence>
<dbReference type="InterPro" id="IPR020084">
    <property type="entry name" value="NUDIX_hydrolase_CS"/>
</dbReference>
<dbReference type="InterPro" id="IPR000086">
    <property type="entry name" value="NUDIX_hydrolase_dom"/>
</dbReference>
<evidence type="ECO:0000256" key="2">
    <source>
        <dbReference type="ARBA" id="ARBA00022801"/>
    </source>
</evidence>
<gene>
    <name evidence="4" type="ORF">MPLG2_3592</name>
</gene>
<evidence type="ECO:0000259" key="3">
    <source>
        <dbReference type="PROSITE" id="PS51462"/>
    </source>
</evidence>
<dbReference type="PANTHER" id="PTHR43046:SF16">
    <property type="entry name" value="ADP-RIBOSE PYROPHOSPHATASE YJHB-RELATED"/>
    <property type="match status" value="1"/>
</dbReference>
<proteinExistence type="predicted"/>
<keyword evidence="5" id="KW-1185">Reference proteome</keyword>
<dbReference type="PROSITE" id="PS00893">
    <property type="entry name" value="NUDIX_BOX"/>
    <property type="match status" value="1"/>
</dbReference>
<dbReference type="Pfam" id="PF00293">
    <property type="entry name" value="NUDIX"/>
    <property type="match status" value="1"/>
</dbReference>
<evidence type="ECO:0000256" key="1">
    <source>
        <dbReference type="ARBA" id="ARBA00001946"/>
    </source>
</evidence>
<dbReference type="RefSeq" id="WP_105187089.1">
    <property type="nucleotide sequence ID" value="NZ_BAAAGO010000009.1"/>
</dbReference>
<dbReference type="Proteomes" id="UP000238164">
    <property type="component" value="Chromosome 1"/>
</dbReference>
<comment type="cofactor">
    <cofactor evidence="1">
        <name>Mg(2+)</name>
        <dbReference type="ChEBI" id="CHEBI:18420"/>
    </cofactor>
</comment>
<sequence>MPVPDFIIELREKVGHSMLWLSGATAVVLRSSNDGEQVLLVRRADDGAWSPVAGIVDPGEDPHVTAIREAAEEAGVEIEVERLAWLNVTEPVVYANGDVTQYIDHTFRCRWVAGDPVPHDGEATDAAFFSLDALPEMPDHYLERIMMAVEDRPDTVLGRRA</sequence>
<dbReference type="InterPro" id="IPR015797">
    <property type="entry name" value="NUDIX_hydrolase-like_dom_sf"/>
</dbReference>
<dbReference type="OrthoDB" id="9814308at2"/>
<dbReference type="KEGG" id="mgg:MPLG2_3592"/>
<evidence type="ECO:0000313" key="5">
    <source>
        <dbReference type="Proteomes" id="UP000238164"/>
    </source>
</evidence>
<dbReference type="AlphaFoldDB" id="A0A2N9JM11"/>
<keyword evidence="2" id="KW-0378">Hydrolase</keyword>
<dbReference type="GO" id="GO:0016787">
    <property type="term" value="F:hydrolase activity"/>
    <property type="evidence" value="ECO:0007669"/>
    <property type="project" value="UniProtKB-KW"/>
</dbReference>
<dbReference type="PROSITE" id="PS51462">
    <property type="entry name" value="NUDIX"/>
    <property type="match status" value="1"/>
</dbReference>
<dbReference type="EMBL" id="LT985188">
    <property type="protein sequence ID" value="SPD88622.1"/>
    <property type="molecule type" value="Genomic_DNA"/>
</dbReference>
<dbReference type="CDD" id="cd18879">
    <property type="entry name" value="NUDIX_Hydrolase"/>
    <property type="match status" value="1"/>
</dbReference>
<organism evidence="4 5">
    <name type="scientific">Micropruina glycogenica</name>
    <dbReference type="NCBI Taxonomy" id="75385"/>
    <lineage>
        <taxon>Bacteria</taxon>
        <taxon>Bacillati</taxon>
        <taxon>Actinomycetota</taxon>
        <taxon>Actinomycetes</taxon>
        <taxon>Propionibacteriales</taxon>
        <taxon>Nocardioidaceae</taxon>
        <taxon>Micropruina</taxon>
    </lineage>
</organism>